<proteinExistence type="predicted"/>
<comment type="caution">
    <text evidence="2">The sequence shown here is derived from an EMBL/GenBank/DDBJ whole genome shotgun (WGS) entry which is preliminary data.</text>
</comment>
<dbReference type="SUPFAM" id="SSF51735">
    <property type="entry name" value="NAD(P)-binding Rossmann-fold domains"/>
    <property type="match status" value="1"/>
</dbReference>
<evidence type="ECO:0000313" key="3">
    <source>
        <dbReference type="Proteomes" id="UP000050417"/>
    </source>
</evidence>
<dbReference type="Pfam" id="PF02254">
    <property type="entry name" value="TrkA_N"/>
    <property type="match status" value="1"/>
</dbReference>
<evidence type="ECO:0000259" key="1">
    <source>
        <dbReference type="PROSITE" id="PS51201"/>
    </source>
</evidence>
<dbReference type="PANTHER" id="PTHR43833:SF9">
    <property type="entry name" value="POTASSIUM CHANNEL PROTEIN YUGO-RELATED"/>
    <property type="match status" value="1"/>
</dbReference>
<dbReference type="EMBL" id="LGCL01000014">
    <property type="protein sequence ID" value="KPL79353.1"/>
    <property type="molecule type" value="Genomic_DNA"/>
</dbReference>
<evidence type="ECO:0000313" key="2">
    <source>
        <dbReference type="EMBL" id="KPL79353.1"/>
    </source>
</evidence>
<dbReference type="PANTHER" id="PTHR43833">
    <property type="entry name" value="POTASSIUM CHANNEL PROTEIN 2-RELATED-RELATED"/>
    <property type="match status" value="1"/>
</dbReference>
<dbReference type="InterPro" id="IPR003148">
    <property type="entry name" value="RCK_N"/>
</dbReference>
<dbReference type="InterPro" id="IPR036291">
    <property type="entry name" value="NAD(P)-bd_dom_sf"/>
</dbReference>
<dbReference type="Gene3D" id="3.40.50.720">
    <property type="entry name" value="NAD(P)-binding Rossmann-like Domain"/>
    <property type="match status" value="1"/>
</dbReference>
<dbReference type="STRING" id="1134406.ADN00_03245"/>
<dbReference type="GO" id="GO:0006813">
    <property type="term" value="P:potassium ion transport"/>
    <property type="evidence" value="ECO:0007669"/>
    <property type="project" value="InterPro"/>
</dbReference>
<dbReference type="PROSITE" id="PS51201">
    <property type="entry name" value="RCK_N"/>
    <property type="match status" value="1"/>
</dbReference>
<keyword evidence="3" id="KW-1185">Reference proteome</keyword>
<dbReference type="Proteomes" id="UP000050417">
    <property type="component" value="Unassembled WGS sequence"/>
</dbReference>
<gene>
    <name evidence="2" type="ORF">ADN00_03245</name>
</gene>
<reference evidence="2 3" key="1">
    <citation type="submission" date="2015-07" db="EMBL/GenBank/DDBJ databases">
        <title>Genome sequence of Ornatilinea apprima DSM 23815.</title>
        <authorList>
            <person name="Hemp J."/>
            <person name="Ward L.M."/>
            <person name="Pace L.A."/>
            <person name="Fischer W.W."/>
        </authorList>
    </citation>
    <scope>NUCLEOTIDE SEQUENCE [LARGE SCALE GENOMIC DNA]</scope>
    <source>
        <strain evidence="2 3">P3M-1</strain>
    </source>
</reference>
<dbReference type="InterPro" id="IPR050721">
    <property type="entry name" value="Trk_Ktr_HKT_K-transport"/>
</dbReference>
<sequence length="241" mass="26858">MEKKLNVVVIGDSTFSWSMVNALRKKISGHLYFLLPERDQAVEASLLENVVAISGNPSDPEVLDQLDLENCHTFIAGSREDDTNVLCALYARNKGAKNIYARVFETRFAALFESVGIVPIQTSETAAAFLSIRILKPDVADLVDLAEGQFDLDEIDVARVPELVGCRLGNLQSDFLNTIAIAKEGKTHLGYKTLVEEGSKVLVIYERSLGKEVLKELRRVARVAKEHANRLDRDNWPMLDE</sequence>
<organism evidence="2 3">
    <name type="scientific">Ornatilinea apprima</name>
    <dbReference type="NCBI Taxonomy" id="1134406"/>
    <lineage>
        <taxon>Bacteria</taxon>
        <taxon>Bacillati</taxon>
        <taxon>Chloroflexota</taxon>
        <taxon>Anaerolineae</taxon>
        <taxon>Anaerolineales</taxon>
        <taxon>Anaerolineaceae</taxon>
        <taxon>Ornatilinea</taxon>
    </lineage>
</organism>
<protein>
    <recommendedName>
        <fullName evidence="1">RCK N-terminal domain-containing protein</fullName>
    </recommendedName>
</protein>
<dbReference type="RefSeq" id="WP_075061522.1">
    <property type="nucleotide sequence ID" value="NZ_LGCL01000014.1"/>
</dbReference>
<feature type="domain" description="RCK N-terminal" evidence="1">
    <location>
        <begin position="4"/>
        <end position="124"/>
    </location>
</feature>
<name>A0A0P6YBQ3_9CHLR</name>
<dbReference type="AlphaFoldDB" id="A0A0P6YBQ3"/>
<accession>A0A0P6YBQ3</accession>